<sequence>MNKPLGTVCLTATLWLAMPNFSSAATLGLTTSDPILGVSSTFFDYFEFAPDGDLSTFLADVDSASGISTTGFTTLDLGIGFSLADPTTGATGGFGIYDDTGLFLSGDLLAVGFTENIIELQFNNLTGTGAGSFGTSILALINFDDPLGPEPFAGLVDGSFYSSSVSVANVQDPATVPVPPTLLLLASGLFGMGWAKKRCLVL</sequence>
<dbReference type="Proteomes" id="UP001524586">
    <property type="component" value="Unassembled WGS sequence"/>
</dbReference>
<protein>
    <submittedName>
        <fullName evidence="2">PEP-CTERM sorting domain-containing protein</fullName>
    </submittedName>
</protein>
<evidence type="ECO:0000313" key="2">
    <source>
        <dbReference type="EMBL" id="MCQ8129626.1"/>
    </source>
</evidence>
<keyword evidence="3" id="KW-1185">Reference proteome</keyword>
<dbReference type="InterPro" id="IPR013424">
    <property type="entry name" value="Ice-binding_C"/>
</dbReference>
<feature type="chain" id="PRO_5045326881" evidence="1">
    <location>
        <begin position="25"/>
        <end position="202"/>
    </location>
</feature>
<gene>
    <name evidence="2" type="ORF">NP596_14275</name>
</gene>
<dbReference type="EMBL" id="JANIBK010000085">
    <property type="protein sequence ID" value="MCQ8129626.1"/>
    <property type="molecule type" value="Genomic_DNA"/>
</dbReference>
<reference evidence="2 3" key="1">
    <citation type="submission" date="2022-07" db="EMBL/GenBank/DDBJ databases">
        <title>Methylomonas rivi sp. nov., Methylomonas rosea sp. nov., Methylomonas aureus sp. nov. and Methylomonas subterranea sp. nov., four novel methanotrophs isolated from a freshwater creek and the deep terrestrial subsurface.</title>
        <authorList>
            <person name="Abin C."/>
            <person name="Sankaranarayanan K."/>
            <person name="Garner C."/>
            <person name="Sindelar R."/>
            <person name="Kotary K."/>
            <person name="Garner R."/>
            <person name="Barclay S."/>
            <person name="Lawson P."/>
            <person name="Krumholz L."/>
        </authorList>
    </citation>
    <scope>NUCLEOTIDE SEQUENCE [LARGE SCALE GENOMIC DNA]</scope>
    <source>
        <strain evidence="2 3">WSC-6</strain>
    </source>
</reference>
<accession>A0ABT1U7L3</accession>
<keyword evidence="1" id="KW-0732">Signal</keyword>
<dbReference type="RefSeq" id="WP_256616058.1">
    <property type="nucleotide sequence ID" value="NZ_JANIBK010000085.1"/>
</dbReference>
<evidence type="ECO:0000256" key="1">
    <source>
        <dbReference type="SAM" id="SignalP"/>
    </source>
</evidence>
<dbReference type="NCBIfam" id="TIGR02595">
    <property type="entry name" value="PEP_CTERM"/>
    <property type="match status" value="1"/>
</dbReference>
<feature type="signal peptide" evidence="1">
    <location>
        <begin position="1"/>
        <end position="24"/>
    </location>
</feature>
<organism evidence="2 3">
    <name type="scientific">Methylomonas rivi</name>
    <dbReference type="NCBI Taxonomy" id="2952226"/>
    <lineage>
        <taxon>Bacteria</taxon>
        <taxon>Pseudomonadati</taxon>
        <taxon>Pseudomonadota</taxon>
        <taxon>Gammaproteobacteria</taxon>
        <taxon>Methylococcales</taxon>
        <taxon>Methylococcaceae</taxon>
        <taxon>Methylomonas</taxon>
    </lineage>
</organism>
<evidence type="ECO:0000313" key="3">
    <source>
        <dbReference type="Proteomes" id="UP001524586"/>
    </source>
</evidence>
<name>A0ABT1U7L3_9GAMM</name>
<proteinExistence type="predicted"/>
<comment type="caution">
    <text evidence="2">The sequence shown here is derived from an EMBL/GenBank/DDBJ whole genome shotgun (WGS) entry which is preliminary data.</text>
</comment>